<feature type="region of interest" description="Disordered" evidence="1">
    <location>
        <begin position="30"/>
        <end position="73"/>
    </location>
</feature>
<accession>A0ABP8DDC8</accession>
<comment type="caution">
    <text evidence="2">The sequence shown here is derived from an EMBL/GenBank/DDBJ whole genome shotgun (WGS) entry which is preliminary data.</text>
</comment>
<evidence type="ECO:0000313" key="2">
    <source>
        <dbReference type="EMBL" id="GAA4253243.1"/>
    </source>
</evidence>
<keyword evidence="3" id="KW-1185">Reference proteome</keyword>
<name>A0ABP8DDC8_9ACTN</name>
<dbReference type="EMBL" id="BAABAT010000015">
    <property type="protein sequence ID" value="GAA4253243.1"/>
    <property type="molecule type" value="Genomic_DNA"/>
</dbReference>
<organism evidence="2 3">
    <name type="scientific">Dactylosporangium darangshiense</name>
    <dbReference type="NCBI Taxonomy" id="579108"/>
    <lineage>
        <taxon>Bacteria</taxon>
        <taxon>Bacillati</taxon>
        <taxon>Actinomycetota</taxon>
        <taxon>Actinomycetes</taxon>
        <taxon>Micromonosporales</taxon>
        <taxon>Micromonosporaceae</taxon>
        <taxon>Dactylosporangium</taxon>
    </lineage>
</organism>
<proteinExistence type="predicted"/>
<protein>
    <submittedName>
        <fullName evidence="2">Uncharacterized protein</fullName>
    </submittedName>
</protein>
<reference evidence="3" key="1">
    <citation type="journal article" date="2019" name="Int. J. Syst. Evol. Microbiol.">
        <title>The Global Catalogue of Microorganisms (GCM) 10K type strain sequencing project: providing services to taxonomists for standard genome sequencing and annotation.</title>
        <authorList>
            <consortium name="The Broad Institute Genomics Platform"/>
            <consortium name="The Broad Institute Genome Sequencing Center for Infectious Disease"/>
            <person name="Wu L."/>
            <person name="Ma J."/>
        </authorList>
    </citation>
    <scope>NUCLEOTIDE SEQUENCE [LARGE SCALE GENOMIC DNA]</scope>
    <source>
        <strain evidence="3">JCM 17441</strain>
    </source>
</reference>
<feature type="compositionally biased region" description="Polar residues" evidence="1">
    <location>
        <begin position="59"/>
        <end position="73"/>
    </location>
</feature>
<evidence type="ECO:0000256" key="1">
    <source>
        <dbReference type="SAM" id="MobiDB-lite"/>
    </source>
</evidence>
<gene>
    <name evidence="2" type="ORF">GCM10022255_053320</name>
</gene>
<sequence length="73" mass="7582">MAGLGFANMIMALVMGMIMRMGRRRTGVLGLGTAGSRRVTGTPTARGASGTPTARRETGTLTARRQTGTPTTK</sequence>
<dbReference type="Proteomes" id="UP001500620">
    <property type="component" value="Unassembled WGS sequence"/>
</dbReference>
<evidence type="ECO:0000313" key="3">
    <source>
        <dbReference type="Proteomes" id="UP001500620"/>
    </source>
</evidence>